<dbReference type="NCBIfam" id="TIGR01907">
    <property type="entry name" value="casE_Cse3"/>
    <property type="match status" value="1"/>
</dbReference>
<dbReference type="InterPro" id="IPR010179">
    <property type="entry name" value="CRISPR-assoc_prot_Cse3"/>
</dbReference>
<sequence>MFLNRRRRGTAKLVGSRQAMHAAVMGAFSPVALESDPGRILWRLDRGRESLSLYISSPTKPSFDHLQEQAGWGNEVTWATRSLDPLLDQLREGQRYRFRLAANPVRSSSSAGKQKRIHHVTADQQLAWMVNKSSAIGMGLCSVETKNSPAGPIIPPDTFATPELKRVLAELSPSAVVTERRLEVFGRQKRRVTISVVQFDGIMTVTDAPALRRAMVDGVGRAKAYGCGLLTLSAIPD</sequence>
<dbReference type="AlphaFoldDB" id="A0A939E0N7"/>
<dbReference type="RefSeq" id="WP_207278718.1">
    <property type="nucleotide sequence ID" value="NZ_JAFLEQ010000008.1"/>
</dbReference>
<name>A0A939E0N7_9CORY</name>
<dbReference type="CDD" id="cd09727">
    <property type="entry name" value="Cas6_I-E"/>
    <property type="match status" value="1"/>
</dbReference>
<dbReference type="Gene3D" id="3.30.70.1210">
    <property type="entry name" value="Crispr-associated protein, domain 2"/>
    <property type="match status" value="1"/>
</dbReference>
<accession>A0A939E0N7</accession>
<protein>
    <submittedName>
        <fullName evidence="1">Type I-E CRISPR-associated protein Cas6/Cse3/CasE</fullName>
    </submittedName>
</protein>
<dbReference type="SMART" id="SM01101">
    <property type="entry name" value="CRISPR_assoc"/>
    <property type="match status" value="1"/>
</dbReference>
<dbReference type="Gene3D" id="3.30.70.1200">
    <property type="entry name" value="Crispr-associated protein, domain 1"/>
    <property type="match status" value="1"/>
</dbReference>
<evidence type="ECO:0000313" key="2">
    <source>
        <dbReference type="Proteomes" id="UP000664332"/>
    </source>
</evidence>
<organism evidence="1 2">
    <name type="scientific">Corynebacterium mendelii</name>
    <dbReference type="NCBI Taxonomy" id="2765362"/>
    <lineage>
        <taxon>Bacteria</taxon>
        <taxon>Bacillati</taxon>
        <taxon>Actinomycetota</taxon>
        <taxon>Actinomycetes</taxon>
        <taxon>Mycobacteriales</taxon>
        <taxon>Corynebacteriaceae</taxon>
        <taxon>Corynebacterium</taxon>
    </lineage>
</organism>
<dbReference type="Pfam" id="PF08798">
    <property type="entry name" value="CRISPR_assoc"/>
    <property type="match status" value="1"/>
</dbReference>
<dbReference type="SUPFAM" id="SSF117987">
    <property type="entry name" value="CRISPR-associated protein"/>
    <property type="match status" value="2"/>
</dbReference>
<proteinExistence type="predicted"/>
<keyword evidence="2" id="KW-1185">Reference proteome</keyword>
<dbReference type="EMBL" id="JAFLEQ010000008">
    <property type="protein sequence ID" value="MBN9644276.1"/>
    <property type="molecule type" value="Genomic_DNA"/>
</dbReference>
<comment type="caution">
    <text evidence="1">The sequence shown here is derived from an EMBL/GenBank/DDBJ whole genome shotgun (WGS) entry which is preliminary data.</text>
</comment>
<evidence type="ECO:0000313" key="1">
    <source>
        <dbReference type="EMBL" id="MBN9644276.1"/>
    </source>
</evidence>
<reference evidence="1" key="1">
    <citation type="submission" date="2021-03" db="EMBL/GenBank/DDBJ databases">
        <authorList>
            <person name="Sun Q."/>
        </authorList>
    </citation>
    <scope>NUCLEOTIDE SEQUENCE</scope>
    <source>
        <strain evidence="1">CCM 8862</strain>
    </source>
</reference>
<gene>
    <name evidence="1" type="primary">cas6e</name>
    <name evidence="1" type="ORF">JZY06_06570</name>
</gene>
<dbReference type="Proteomes" id="UP000664332">
    <property type="component" value="Unassembled WGS sequence"/>
</dbReference>